<evidence type="ECO:0000256" key="14">
    <source>
        <dbReference type="ARBA" id="ARBA00031791"/>
    </source>
</evidence>
<comment type="function">
    <text evidence="1">TRAP proteins are part of a complex whose function is to bind calcium to the ER membrane and thereby regulate the retention of ER resident proteins.</text>
</comment>
<protein>
    <recommendedName>
        <fullName evidence="5">Translocon-associated protein subunit delta</fullName>
    </recommendedName>
    <alternativeName>
        <fullName evidence="14">Signal sequence receptor subunit delta</fullName>
    </alternativeName>
</protein>
<keyword evidence="12" id="KW-0472">Membrane</keyword>
<evidence type="ECO:0000256" key="12">
    <source>
        <dbReference type="ARBA" id="ARBA00023136"/>
    </source>
</evidence>
<comment type="similarity">
    <text evidence="3">Belongs to the TRAP-delta family.</text>
</comment>
<name>A0A7R9HTM2_9NEOP</name>
<evidence type="ECO:0000256" key="4">
    <source>
        <dbReference type="ARBA" id="ARBA00011819"/>
    </source>
</evidence>
<keyword evidence="6" id="KW-1017">Isopeptide bond</keyword>
<dbReference type="AlphaFoldDB" id="A0A7R9HTM2"/>
<reference evidence="15" key="1">
    <citation type="submission" date="2020-11" db="EMBL/GenBank/DDBJ databases">
        <authorList>
            <person name="Tran Van P."/>
        </authorList>
    </citation>
    <scope>NUCLEOTIDE SEQUENCE</scope>
</reference>
<evidence type="ECO:0000256" key="7">
    <source>
        <dbReference type="ARBA" id="ARBA00022692"/>
    </source>
</evidence>
<dbReference type="Pfam" id="PF05404">
    <property type="entry name" value="TRAP-delta"/>
    <property type="match status" value="1"/>
</dbReference>
<dbReference type="InterPro" id="IPR008855">
    <property type="entry name" value="TRAP-delta"/>
</dbReference>
<evidence type="ECO:0000313" key="15">
    <source>
        <dbReference type="EMBL" id="CAD7433960.1"/>
    </source>
</evidence>
<dbReference type="PANTHER" id="PTHR12731">
    <property type="entry name" value="TRANSLOCON-ASSOCIATED PROTEIN, DELTA SUBUNIT"/>
    <property type="match status" value="1"/>
</dbReference>
<dbReference type="PANTHER" id="PTHR12731:SF1">
    <property type="entry name" value="TRANSLOCON-ASSOCIATED PROTEIN SUBUNIT DELTA"/>
    <property type="match status" value="1"/>
</dbReference>
<evidence type="ECO:0000256" key="11">
    <source>
        <dbReference type="ARBA" id="ARBA00022989"/>
    </source>
</evidence>
<proteinExistence type="inferred from homology"/>
<evidence type="ECO:0000256" key="9">
    <source>
        <dbReference type="ARBA" id="ARBA00022824"/>
    </source>
</evidence>
<keyword evidence="9" id="KW-0256">Endoplasmic reticulum</keyword>
<evidence type="ECO:0000256" key="5">
    <source>
        <dbReference type="ARBA" id="ARBA00014387"/>
    </source>
</evidence>
<keyword evidence="10" id="KW-0832">Ubl conjugation</keyword>
<evidence type="ECO:0000256" key="1">
    <source>
        <dbReference type="ARBA" id="ARBA00002838"/>
    </source>
</evidence>
<evidence type="ECO:0000256" key="8">
    <source>
        <dbReference type="ARBA" id="ARBA00022729"/>
    </source>
</evidence>
<keyword evidence="7" id="KW-0812">Transmembrane</keyword>
<comment type="subunit">
    <text evidence="4">Heterotetramer of TRAP-alpha, TRAP-beta, TRAP-delta and TRAP-gamma.</text>
</comment>
<evidence type="ECO:0000256" key="10">
    <source>
        <dbReference type="ARBA" id="ARBA00022843"/>
    </source>
</evidence>
<evidence type="ECO:0000256" key="3">
    <source>
        <dbReference type="ARBA" id="ARBA00009294"/>
    </source>
</evidence>
<gene>
    <name evidence="15" type="ORF">TMSB3V08_LOCUS10624</name>
</gene>
<comment type="subcellular location">
    <subcellularLocation>
        <location evidence="2">Endoplasmic reticulum membrane</location>
        <topology evidence="2">Single-pass type I membrane protein</topology>
    </subcellularLocation>
</comment>
<evidence type="ECO:0000256" key="2">
    <source>
        <dbReference type="ARBA" id="ARBA00004115"/>
    </source>
</evidence>
<sequence length="265" mass="28708">MSLSSLSSRLTQLAERKTTPATLGGKTIDLEVSRKEENVWLTPRAPVDPVSAVLHSAQNVTASAYTTQDATVLTSIAFIADFTLKCGNGAKGIPLYAEIDGKTVPAARTGDDKYQVSWTEEVKKARSGDYNVNLFDDEGYAALRKAVRSGEDASTVKPLVTVVVNYPGAYQGPWVNSEFMAAVLSLLVCRPLYLPSALAQITLSTASTTPKFMFSELSVMRIFNTMVSREASDQTRCYEVYLVACLTGYLGSSGSPDWYLVNPTT</sequence>
<dbReference type="EMBL" id="OB796960">
    <property type="protein sequence ID" value="CAD7433960.1"/>
    <property type="molecule type" value="Genomic_DNA"/>
</dbReference>
<evidence type="ECO:0000256" key="13">
    <source>
        <dbReference type="ARBA" id="ARBA00023157"/>
    </source>
</evidence>
<organism evidence="15">
    <name type="scientific">Timema monikensis</name>
    <dbReference type="NCBI Taxonomy" id="170555"/>
    <lineage>
        <taxon>Eukaryota</taxon>
        <taxon>Metazoa</taxon>
        <taxon>Ecdysozoa</taxon>
        <taxon>Arthropoda</taxon>
        <taxon>Hexapoda</taxon>
        <taxon>Insecta</taxon>
        <taxon>Pterygota</taxon>
        <taxon>Neoptera</taxon>
        <taxon>Polyneoptera</taxon>
        <taxon>Phasmatodea</taxon>
        <taxon>Timematodea</taxon>
        <taxon>Timematoidea</taxon>
        <taxon>Timematidae</taxon>
        <taxon>Timema</taxon>
    </lineage>
</organism>
<keyword evidence="8" id="KW-0732">Signal</keyword>
<accession>A0A7R9HTM2</accession>
<dbReference type="GO" id="GO:0005789">
    <property type="term" value="C:endoplasmic reticulum membrane"/>
    <property type="evidence" value="ECO:0007669"/>
    <property type="project" value="UniProtKB-SubCell"/>
</dbReference>
<keyword evidence="11" id="KW-1133">Transmembrane helix</keyword>
<keyword evidence="13" id="KW-1015">Disulfide bond</keyword>
<evidence type="ECO:0000256" key="6">
    <source>
        <dbReference type="ARBA" id="ARBA00022499"/>
    </source>
</evidence>